<dbReference type="Pfam" id="PF13649">
    <property type="entry name" value="Methyltransf_25"/>
    <property type="match status" value="1"/>
</dbReference>
<comment type="caution">
    <text evidence="3">The sequence shown here is derived from an EMBL/GenBank/DDBJ whole genome shotgun (WGS) entry which is preliminary data.</text>
</comment>
<dbReference type="AlphaFoldDB" id="A0AAN4US76"/>
<dbReference type="PANTHER" id="PTHR43861:SF3">
    <property type="entry name" value="PUTATIVE (AFU_ORTHOLOGUE AFUA_2G14390)-RELATED"/>
    <property type="match status" value="1"/>
</dbReference>
<sequence length="198" mass="21598">MMWNERYAGQDYLFGTEPAAFLKREAGRLAPQSRVLSVADGEGRNSVHLAGLGHQLHAMDGAANAVEKARKLAADRGVSASFEVADISTWEWAPDSYDAVVAIFIQFVGPEARRQIFDGITRTLKSGGVLLLHGYTPKQLEYGTGGPKVLENLYTPEQLRAELPGLTIERLEAYEADVDEGKGHSGRSALIDFIGRKP</sequence>
<dbReference type="GO" id="GO:0008168">
    <property type="term" value="F:methyltransferase activity"/>
    <property type="evidence" value="ECO:0007669"/>
    <property type="project" value="UniProtKB-KW"/>
</dbReference>
<reference evidence="3" key="1">
    <citation type="journal article" date="2014" name="Int. J. Syst. Evol. Microbiol.">
        <title>Complete genome sequence of Corynebacterium casei LMG S-19264T (=DSM 44701T), isolated from a smear-ripened cheese.</title>
        <authorList>
            <consortium name="US DOE Joint Genome Institute (JGI-PGF)"/>
            <person name="Walter F."/>
            <person name="Albersmeier A."/>
            <person name="Kalinowski J."/>
            <person name="Ruckert C."/>
        </authorList>
    </citation>
    <scope>NUCLEOTIDE SEQUENCE</scope>
    <source>
        <strain evidence="3">CGMCC 1.10859</strain>
    </source>
</reference>
<organism evidence="3 4">
    <name type="scientific">Allgaiera indica</name>
    <dbReference type="NCBI Taxonomy" id="765699"/>
    <lineage>
        <taxon>Bacteria</taxon>
        <taxon>Pseudomonadati</taxon>
        <taxon>Pseudomonadota</taxon>
        <taxon>Alphaproteobacteria</taxon>
        <taxon>Rhodobacterales</taxon>
        <taxon>Paracoccaceae</taxon>
        <taxon>Allgaiera</taxon>
    </lineage>
</organism>
<evidence type="ECO:0000313" key="4">
    <source>
        <dbReference type="Proteomes" id="UP000634647"/>
    </source>
</evidence>
<keyword evidence="3" id="KW-0489">Methyltransferase</keyword>
<protein>
    <submittedName>
        <fullName evidence="3">SAM-dependent methyltransferase</fullName>
    </submittedName>
</protein>
<feature type="domain" description="Methyltransferase" evidence="2">
    <location>
        <begin position="35"/>
        <end position="128"/>
    </location>
</feature>
<reference evidence="3" key="2">
    <citation type="submission" date="2023-06" db="EMBL/GenBank/DDBJ databases">
        <authorList>
            <person name="Sun Q."/>
            <person name="Zhou Y."/>
        </authorList>
    </citation>
    <scope>NUCLEOTIDE SEQUENCE</scope>
    <source>
        <strain evidence="3">CGMCC 1.10859</strain>
    </source>
</reference>
<name>A0AAN4US76_9RHOB</name>
<evidence type="ECO:0000256" key="1">
    <source>
        <dbReference type="ARBA" id="ARBA00022679"/>
    </source>
</evidence>
<accession>A0AAN4US76</accession>
<dbReference type="Gene3D" id="3.40.50.150">
    <property type="entry name" value="Vaccinia Virus protein VP39"/>
    <property type="match status" value="1"/>
</dbReference>
<dbReference type="PANTHER" id="PTHR43861">
    <property type="entry name" value="TRANS-ACONITATE 2-METHYLTRANSFERASE-RELATED"/>
    <property type="match status" value="1"/>
</dbReference>
<dbReference type="SUPFAM" id="SSF53335">
    <property type="entry name" value="S-adenosyl-L-methionine-dependent methyltransferases"/>
    <property type="match status" value="1"/>
</dbReference>
<dbReference type="CDD" id="cd02440">
    <property type="entry name" value="AdoMet_MTases"/>
    <property type="match status" value="1"/>
</dbReference>
<gene>
    <name evidence="3" type="ORF">GCM10008024_23160</name>
</gene>
<dbReference type="InterPro" id="IPR029063">
    <property type="entry name" value="SAM-dependent_MTases_sf"/>
</dbReference>
<proteinExistence type="predicted"/>
<keyword evidence="1" id="KW-0808">Transferase</keyword>
<dbReference type="GO" id="GO:0032259">
    <property type="term" value="P:methylation"/>
    <property type="evidence" value="ECO:0007669"/>
    <property type="project" value="UniProtKB-KW"/>
</dbReference>
<dbReference type="Proteomes" id="UP000634647">
    <property type="component" value="Unassembled WGS sequence"/>
</dbReference>
<evidence type="ECO:0000313" key="3">
    <source>
        <dbReference type="EMBL" id="GHE02677.1"/>
    </source>
</evidence>
<dbReference type="InterPro" id="IPR041698">
    <property type="entry name" value="Methyltransf_25"/>
</dbReference>
<dbReference type="EMBL" id="BNAB01000010">
    <property type="protein sequence ID" value="GHE02677.1"/>
    <property type="molecule type" value="Genomic_DNA"/>
</dbReference>
<evidence type="ECO:0000259" key="2">
    <source>
        <dbReference type="Pfam" id="PF13649"/>
    </source>
</evidence>